<organism evidence="1 2">
    <name type="scientific">Datura stramonium</name>
    <name type="common">Jimsonweed</name>
    <name type="synonym">Common thornapple</name>
    <dbReference type="NCBI Taxonomy" id="4076"/>
    <lineage>
        <taxon>Eukaryota</taxon>
        <taxon>Viridiplantae</taxon>
        <taxon>Streptophyta</taxon>
        <taxon>Embryophyta</taxon>
        <taxon>Tracheophyta</taxon>
        <taxon>Spermatophyta</taxon>
        <taxon>Magnoliopsida</taxon>
        <taxon>eudicotyledons</taxon>
        <taxon>Gunneridae</taxon>
        <taxon>Pentapetalae</taxon>
        <taxon>asterids</taxon>
        <taxon>lamiids</taxon>
        <taxon>Solanales</taxon>
        <taxon>Solanaceae</taxon>
        <taxon>Solanoideae</taxon>
        <taxon>Datureae</taxon>
        <taxon>Datura</taxon>
    </lineage>
</organism>
<reference evidence="1 2" key="1">
    <citation type="journal article" date="2021" name="BMC Genomics">
        <title>Datura genome reveals duplications of psychoactive alkaloid biosynthetic genes and high mutation rate following tissue culture.</title>
        <authorList>
            <person name="Rajewski A."/>
            <person name="Carter-House D."/>
            <person name="Stajich J."/>
            <person name="Litt A."/>
        </authorList>
    </citation>
    <scope>NUCLEOTIDE SEQUENCE [LARGE SCALE GENOMIC DNA]</scope>
    <source>
        <strain evidence="1">AR-01</strain>
    </source>
</reference>
<proteinExistence type="predicted"/>
<evidence type="ECO:0000313" key="2">
    <source>
        <dbReference type="Proteomes" id="UP000823775"/>
    </source>
</evidence>
<dbReference type="Proteomes" id="UP000823775">
    <property type="component" value="Unassembled WGS sequence"/>
</dbReference>
<comment type="caution">
    <text evidence="1">The sequence shown here is derived from an EMBL/GenBank/DDBJ whole genome shotgun (WGS) entry which is preliminary data.</text>
</comment>
<keyword evidence="2" id="KW-1185">Reference proteome</keyword>
<dbReference type="EMBL" id="JACEIK010020798">
    <property type="protein sequence ID" value="MCE5166266.1"/>
    <property type="molecule type" value="Genomic_DNA"/>
</dbReference>
<name>A0ABS8Y6H4_DATST</name>
<sequence>LGKGRVDYLWELSEDLSGLVNGFDKLQLQFSLGSPIADGNEEVEEQGKGYSLLKHPYIRPWYGLYMMDEGFGKVKNGWVVRKSLCSHGRLLCSMATEKNCMARRSFATMPFLATVIADEEGDSP</sequence>
<evidence type="ECO:0000313" key="1">
    <source>
        <dbReference type="EMBL" id="MCE5166266.1"/>
    </source>
</evidence>
<feature type="non-terminal residue" evidence="1">
    <location>
        <position position="1"/>
    </location>
</feature>
<protein>
    <submittedName>
        <fullName evidence="1">Uncharacterized protein</fullName>
    </submittedName>
</protein>
<gene>
    <name evidence="1" type="ORF">HAX54_016648</name>
</gene>
<accession>A0ABS8Y6H4</accession>